<organism evidence="1 2">
    <name type="scientific">Apatococcus lobatus</name>
    <dbReference type="NCBI Taxonomy" id="904363"/>
    <lineage>
        <taxon>Eukaryota</taxon>
        <taxon>Viridiplantae</taxon>
        <taxon>Chlorophyta</taxon>
        <taxon>core chlorophytes</taxon>
        <taxon>Trebouxiophyceae</taxon>
        <taxon>Chlorellales</taxon>
        <taxon>Chlorellaceae</taxon>
        <taxon>Apatococcus</taxon>
    </lineage>
</organism>
<dbReference type="EMBL" id="JALJOS010000001">
    <property type="protein sequence ID" value="KAK9844984.1"/>
    <property type="molecule type" value="Genomic_DNA"/>
</dbReference>
<sequence length="86" mass="9567">MSAGEAQPCKAQEWAEELAEHFLQTLEESQRQMGSTAWEFLASPALQLDMADAVRAGLEMERCQSGSPEHADKCRLVASLMKKTIR</sequence>
<protein>
    <submittedName>
        <fullName evidence="1">Uncharacterized protein</fullName>
    </submittedName>
</protein>
<keyword evidence="2" id="KW-1185">Reference proteome</keyword>
<comment type="caution">
    <text evidence="1">The sequence shown here is derived from an EMBL/GenBank/DDBJ whole genome shotgun (WGS) entry which is preliminary data.</text>
</comment>
<dbReference type="Proteomes" id="UP001438707">
    <property type="component" value="Unassembled WGS sequence"/>
</dbReference>
<evidence type="ECO:0000313" key="2">
    <source>
        <dbReference type="Proteomes" id="UP001438707"/>
    </source>
</evidence>
<reference evidence="1 2" key="1">
    <citation type="journal article" date="2024" name="Nat. Commun.">
        <title>Phylogenomics reveals the evolutionary origins of lichenization in chlorophyte algae.</title>
        <authorList>
            <person name="Puginier C."/>
            <person name="Libourel C."/>
            <person name="Otte J."/>
            <person name="Skaloud P."/>
            <person name="Haon M."/>
            <person name="Grisel S."/>
            <person name="Petersen M."/>
            <person name="Berrin J.G."/>
            <person name="Delaux P.M."/>
            <person name="Dal Grande F."/>
            <person name="Keller J."/>
        </authorList>
    </citation>
    <scope>NUCLEOTIDE SEQUENCE [LARGE SCALE GENOMIC DNA]</scope>
    <source>
        <strain evidence="1 2">SAG 2145</strain>
    </source>
</reference>
<evidence type="ECO:0000313" key="1">
    <source>
        <dbReference type="EMBL" id="KAK9844984.1"/>
    </source>
</evidence>
<gene>
    <name evidence="1" type="ORF">WJX74_009297</name>
</gene>
<dbReference type="AlphaFoldDB" id="A0AAW1SGF4"/>
<proteinExistence type="predicted"/>
<accession>A0AAW1SGF4</accession>
<name>A0AAW1SGF4_9CHLO</name>